<gene>
    <name evidence="8" type="ORF">METZ01_LOCUS489348</name>
</gene>
<dbReference type="GO" id="GO:0044718">
    <property type="term" value="P:siderophore transmembrane transport"/>
    <property type="evidence" value="ECO:0007669"/>
    <property type="project" value="TreeGrafter"/>
</dbReference>
<reference evidence="8" key="1">
    <citation type="submission" date="2018-05" db="EMBL/GenBank/DDBJ databases">
        <authorList>
            <person name="Lanie J.A."/>
            <person name="Ng W.-L."/>
            <person name="Kazmierczak K.M."/>
            <person name="Andrzejewski T.M."/>
            <person name="Davidsen T.M."/>
            <person name="Wayne K.J."/>
            <person name="Tettelin H."/>
            <person name="Glass J.I."/>
            <person name="Rusch D."/>
            <person name="Podicherti R."/>
            <person name="Tsui H.-C.T."/>
            <person name="Winkler M.E."/>
        </authorList>
    </citation>
    <scope>NUCLEOTIDE SEQUENCE</scope>
</reference>
<dbReference type="Gene3D" id="2.40.170.20">
    <property type="entry name" value="TonB-dependent receptor, beta-barrel domain"/>
    <property type="match status" value="1"/>
</dbReference>
<feature type="non-terminal residue" evidence="8">
    <location>
        <position position="1"/>
    </location>
</feature>
<dbReference type="SUPFAM" id="SSF56935">
    <property type="entry name" value="Porins"/>
    <property type="match status" value="1"/>
</dbReference>
<dbReference type="PANTHER" id="PTHR30069:SF29">
    <property type="entry name" value="HEMOGLOBIN AND HEMOGLOBIN-HAPTOGLOBIN-BINDING PROTEIN 1-RELATED"/>
    <property type="match status" value="1"/>
</dbReference>
<keyword evidence="5" id="KW-0472">Membrane</keyword>
<sequence>PIIVIAPGKTTQSYSTVGSAVSVIDNSDIEDSQYFFLADVLNNNSTGINLFQMGGHGTNAGIQLRGLPKRYSTVYIDGIKMSDPSSSDNSFYSENIMKHSIDRVEILRGAQSSLYGSSAIGGTVNIFTKKGKESSGSKFEISNGSNNTKNIFYSIGDANNKSDYYLGLNKFVTDGISSMNDNSENDEYRNDGIVASYGYKFNKNFKLENYLRYTDAYLDYDTVNNTKTDENISDNLEG</sequence>
<dbReference type="InterPro" id="IPR036942">
    <property type="entry name" value="Beta-barrel_TonB_sf"/>
</dbReference>
<feature type="non-terminal residue" evidence="8">
    <location>
        <position position="238"/>
    </location>
</feature>
<evidence type="ECO:0000313" key="8">
    <source>
        <dbReference type="EMBL" id="SVE36494.1"/>
    </source>
</evidence>
<dbReference type="AlphaFoldDB" id="A0A383CWN0"/>
<evidence type="ECO:0000256" key="3">
    <source>
        <dbReference type="ARBA" id="ARBA00022692"/>
    </source>
</evidence>
<evidence type="ECO:0000256" key="5">
    <source>
        <dbReference type="ARBA" id="ARBA00023136"/>
    </source>
</evidence>
<dbReference type="PROSITE" id="PS52016">
    <property type="entry name" value="TONB_DEPENDENT_REC_3"/>
    <property type="match status" value="1"/>
</dbReference>
<dbReference type="Gene3D" id="2.170.130.10">
    <property type="entry name" value="TonB-dependent receptor, plug domain"/>
    <property type="match status" value="1"/>
</dbReference>
<evidence type="ECO:0000256" key="2">
    <source>
        <dbReference type="ARBA" id="ARBA00022448"/>
    </source>
</evidence>
<keyword evidence="4" id="KW-0732">Signal</keyword>
<dbReference type="PANTHER" id="PTHR30069">
    <property type="entry name" value="TONB-DEPENDENT OUTER MEMBRANE RECEPTOR"/>
    <property type="match status" value="1"/>
</dbReference>
<accession>A0A383CWN0</accession>
<dbReference type="GO" id="GO:0015344">
    <property type="term" value="F:siderophore uptake transmembrane transporter activity"/>
    <property type="evidence" value="ECO:0007669"/>
    <property type="project" value="TreeGrafter"/>
</dbReference>
<evidence type="ECO:0000256" key="4">
    <source>
        <dbReference type="ARBA" id="ARBA00022729"/>
    </source>
</evidence>
<name>A0A383CWN0_9ZZZZ</name>
<keyword evidence="2" id="KW-0813">Transport</keyword>
<protein>
    <recommendedName>
        <fullName evidence="7">TonB-dependent receptor plug domain-containing protein</fullName>
    </recommendedName>
</protein>
<organism evidence="8">
    <name type="scientific">marine metagenome</name>
    <dbReference type="NCBI Taxonomy" id="408172"/>
    <lineage>
        <taxon>unclassified sequences</taxon>
        <taxon>metagenomes</taxon>
        <taxon>ecological metagenomes</taxon>
    </lineage>
</organism>
<proteinExistence type="predicted"/>
<feature type="domain" description="TonB-dependent receptor plug" evidence="7">
    <location>
        <begin position="16"/>
        <end position="123"/>
    </location>
</feature>
<dbReference type="InterPro" id="IPR037066">
    <property type="entry name" value="Plug_dom_sf"/>
</dbReference>
<evidence type="ECO:0000256" key="1">
    <source>
        <dbReference type="ARBA" id="ARBA00004571"/>
    </source>
</evidence>
<keyword evidence="3" id="KW-0812">Transmembrane</keyword>
<dbReference type="Pfam" id="PF07715">
    <property type="entry name" value="Plug"/>
    <property type="match status" value="1"/>
</dbReference>
<dbReference type="InterPro" id="IPR012910">
    <property type="entry name" value="Plug_dom"/>
</dbReference>
<keyword evidence="6" id="KW-0998">Cell outer membrane</keyword>
<comment type="subcellular location">
    <subcellularLocation>
        <location evidence="1">Cell outer membrane</location>
        <topology evidence="1">Multi-pass membrane protein</topology>
    </subcellularLocation>
</comment>
<evidence type="ECO:0000256" key="6">
    <source>
        <dbReference type="ARBA" id="ARBA00023237"/>
    </source>
</evidence>
<dbReference type="GO" id="GO:0009279">
    <property type="term" value="C:cell outer membrane"/>
    <property type="evidence" value="ECO:0007669"/>
    <property type="project" value="UniProtKB-SubCell"/>
</dbReference>
<dbReference type="InterPro" id="IPR039426">
    <property type="entry name" value="TonB-dep_rcpt-like"/>
</dbReference>
<evidence type="ECO:0000259" key="7">
    <source>
        <dbReference type="Pfam" id="PF07715"/>
    </source>
</evidence>
<dbReference type="EMBL" id="UINC01212255">
    <property type="protein sequence ID" value="SVE36494.1"/>
    <property type="molecule type" value="Genomic_DNA"/>
</dbReference>